<dbReference type="EMBL" id="JBBEGM010000005">
    <property type="protein sequence ID" value="MEJ2862485.1"/>
    <property type="molecule type" value="Genomic_DNA"/>
</dbReference>
<dbReference type="InterPro" id="IPR025736">
    <property type="entry name" value="PucR_C-HTH_dom"/>
</dbReference>
<dbReference type="SUPFAM" id="SSF55781">
    <property type="entry name" value="GAF domain-like"/>
    <property type="match status" value="1"/>
</dbReference>
<protein>
    <submittedName>
        <fullName evidence="3">GAF domain-containing protein</fullName>
    </submittedName>
</protein>
<dbReference type="SMART" id="SM00065">
    <property type="entry name" value="GAF"/>
    <property type="match status" value="1"/>
</dbReference>
<dbReference type="InterPro" id="IPR029016">
    <property type="entry name" value="GAF-like_dom_sf"/>
</dbReference>
<dbReference type="PANTHER" id="PTHR33744">
    <property type="entry name" value="CARBOHYDRATE DIACID REGULATOR"/>
    <property type="match status" value="1"/>
</dbReference>
<sequence length="611" mass="66103">MGGLAVARPDAHDGPREREVIAAFADITTEAITATRLEDLLALVGQKLCLLLGVGRCSVYLRQDDGRFRGAAGWCGDDGNISAAVQAQEAGIPGDAFSREVIRSAAPVLITDVANDPRPHRRTMEHWGVRAMLGVPLVFDGDVIGLIFVDNVARDHTYTDDEISLGELFGGLAALVIRQALQAARLAAQAEELDRQKRMLEFLADVHARLTGAVLEGADIRAVVELLSDLAAAPVALLDEDFAVLTWTAPSALRTGPPAIGERARDRPALRTALTELSAARPSTVLEPSSPTGLGRRHVVCRLIVEGRPSGYLVVVEAGRALGDLDTKLAERGATVLALQVLSERRQIEAEGQARDDFLSDLLNNHRDVTQLARRGLPFGVDLTEPHVLVRLTVESGEGHPHASVARRLVVGDLARRLGTDEPPATTLPGAVVVLVRLGEVSTPDEVRAHVAAVADALVLRVRIRGAVVSAVCREPEEFPRAHRELREIEELARSFGWSRRVVTVDELGLFRVVVSSGRVKEAVRFADELVRPVRDHDGADGALLPTWRAFLAAEARVQRAASDLGVHENTVRYRLGRIREITGRDPAALDTLLTARVAFQILELAGWFRG</sequence>
<dbReference type="Gene3D" id="1.10.10.2840">
    <property type="entry name" value="PucR C-terminal helix-turn-helix domain"/>
    <property type="match status" value="1"/>
</dbReference>
<dbReference type="Pfam" id="PF17853">
    <property type="entry name" value="GGDEF_2"/>
    <property type="match status" value="1"/>
</dbReference>
<comment type="caution">
    <text evidence="3">The sequence shown here is derived from an EMBL/GenBank/DDBJ whole genome shotgun (WGS) entry which is preliminary data.</text>
</comment>
<dbReference type="InterPro" id="IPR051448">
    <property type="entry name" value="CdaR-like_regulators"/>
</dbReference>
<evidence type="ECO:0000313" key="3">
    <source>
        <dbReference type="EMBL" id="MEJ2862485.1"/>
    </source>
</evidence>
<dbReference type="InterPro" id="IPR003018">
    <property type="entry name" value="GAF"/>
</dbReference>
<gene>
    <name evidence="3" type="ORF">WCD58_15035</name>
</gene>
<dbReference type="PANTHER" id="PTHR33744:SF1">
    <property type="entry name" value="DNA-BINDING TRANSCRIPTIONAL ACTIVATOR ADER"/>
    <property type="match status" value="1"/>
</dbReference>
<evidence type="ECO:0000259" key="2">
    <source>
        <dbReference type="SMART" id="SM00065"/>
    </source>
</evidence>
<name>A0ABU8M6X0_9PSEU</name>
<dbReference type="InterPro" id="IPR042070">
    <property type="entry name" value="PucR_C-HTH_sf"/>
</dbReference>
<reference evidence="3 4" key="1">
    <citation type="submission" date="2024-03" db="EMBL/GenBank/DDBJ databases">
        <title>Actinomycetospora sp. OC33-EN07, a novel actinomycete isolated from wild orchid (Aerides multiflora).</title>
        <authorList>
            <person name="Suriyachadkun C."/>
        </authorList>
    </citation>
    <scope>NUCLEOTIDE SEQUENCE [LARGE SCALE GENOMIC DNA]</scope>
    <source>
        <strain evidence="3 4">OC33-EN07</strain>
    </source>
</reference>
<dbReference type="RefSeq" id="WP_337703859.1">
    <property type="nucleotide sequence ID" value="NZ_JBBEGM010000005.1"/>
</dbReference>
<dbReference type="Pfam" id="PF13556">
    <property type="entry name" value="HTH_30"/>
    <property type="match status" value="1"/>
</dbReference>
<dbReference type="Proteomes" id="UP001369736">
    <property type="component" value="Unassembled WGS sequence"/>
</dbReference>
<feature type="domain" description="GAF" evidence="2">
    <location>
        <begin position="36"/>
        <end position="187"/>
    </location>
</feature>
<organism evidence="3 4">
    <name type="scientific">Actinomycetospora flava</name>
    <dbReference type="NCBI Taxonomy" id="3129232"/>
    <lineage>
        <taxon>Bacteria</taxon>
        <taxon>Bacillati</taxon>
        <taxon>Actinomycetota</taxon>
        <taxon>Actinomycetes</taxon>
        <taxon>Pseudonocardiales</taxon>
        <taxon>Pseudonocardiaceae</taxon>
        <taxon>Actinomycetospora</taxon>
    </lineage>
</organism>
<dbReference type="InterPro" id="IPR041522">
    <property type="entry name" value="CdaR_GGDEF"/>
</dbReference>
<evidence type="ECO:0000313" key="4">
    <source>
        <dbReference type="Proteomes" id="UP001369736"/>
    </source>
</evidence>
<comment type="similarity">
    <text evidence="1">Belongs to the CdaR family.</text>
</comment>
<keyword evidence="4" id="KW-1185">Reference proteome</keyword>
<proteinExistence type="inferred from homology"/>
<dbReference type="Gene3D" id="3.30.450.40">
    <property type="match status" value="1"/>
</dbReference>
<accession>A0ABU8M6X0</accession>
<dbReference type="Pfam" id="PF01590">
    <property type="entry name" value="GAF"/>
    <property type="match status" value="1"/>
</dbReference>
<evidence type="ECO:0000256" key="1">
    <source>
        <dbReference type="ARBA" id="ARBA00006754"/>
    </source>
</evidence>